<protein>
    <submittedName>
        <fullName evidence="2">Uncharacterized protein</fullName>
    </submittedName>
</protein>
<evidence type="ECO:0000313" key="3">
    <source>
        <dbReference type="Proteomes" id="UP000215086"/>
    </source>
</evidence>
<organism evidence="2 3">
    <name type="scientific">Thermogutta terrifontis</name>
    <dbReference type="NCBI Taxonomy" id="1331910"/>
    <lineage>
        <taxon>Bacteria</taxon>
        <taxon>Pseudomonadati</taxon>
        <taxon>Planctomycetota</taxon>
        <taxon>Planctomycetia</taxon>
        <taxon>Pirellulales</taxon>
        <taxon>Thermoguttaceae</taxon>
        <taxon>Thermogutta</taxon>
    </lineage>
</organism>
<keyword evidence="3" id="KW-1185">Reference proteome</keyword>
<dbReference type="KEGG" id="ttf:THTE_4235"/>
<feature type="region of interest" description="Disordered" evidence="1">
    <location>
        <begin position="38"/>
        <end position="74"/>
    </location>
</feature>
<evidence type="ECO:0000256" key="1">
    <source>
        <dbReference type="SAM" id="MobiDB-lite"/>
    </source>
</evidence>
<proteinExistence type="predicted"/>
<reference evidence="2 3" key="1">
    <citation type="journal article" name="Front. Microbiol.">
        <title>Sugar Metabolism of the First Thermophilic Planctomycete Thermogutta terrifontis: Comparative Genomic and Transcriptomic Approaches.</title>
        <authorList>
            <person name="Elcheninov A.G."/>
            <person name="Menzel P."/>
            <person name="Gudbergsdottir S.R."/>
            <person name="Slesarev A.I."/>
            <person name="Kadnikov V.V."/>
            <person name="Krogh A."/>
            <person name="Bonch-Osmolovskaya E.A."/>
            <person name="Peng X."/>
            <person name="Kublanov I.V."/>
        </authorList>
    </citation>
    <scope>NUCLEOTIDE SEQUENCE [LARGE SCALE GENOMIC DNA]</scope>
    <source>
        <strain evidence="2 3">R1</strain>
    </source>
</reference>
<sequence>MCPPVGAIHELPLQRRRDPLVGPVFSEARACHVRSTRIDDPSLPLPRAGRACPSKKSAKHRAPPKAPNSSRGNS</sequence>
<evidence type="ECO:0000313" key="2">
    <source>
        <dbReference type="EMBL" id="ASV76836.1"/>
    </source>
</evidence>
<name>A0A286RLK3_9BACT</name>
<dbReference type="Proteomes" id="UP000215086">
    <property type="component" value="Chromosome"/>
</dbReference>
<gene>
    <name evidence="2" type="ORF">THTE_4235</name>
</gene>
<dbReference type="AlphaFoldDB" id="A0A286RLK3"/>
<dbReference type="EMBL" id="CP018477">
    <property type="protein sequence ID" value="ASV76836.1"/>
    <property type="molecule type" value="Genomic_DNA"/>
</dbReference>
<accession>A0A286RLK3</accession>